<protein>
    <submittedName>
        <fullName evidence="1">Uncharacterized protein</fullName>
    </submittedName>
</protein>
<accession>A0A4C1ZR16</accession>
<organism evidence="1 2">
    <name type="scientific">Eumeta variegata</name>
    <name type="common">Bagworm moth</name>
    <name type="synonym">Eumeta japonica</name>
    <dbReference type="NCBI Taxonomy" id="151549"/>
    <lineage>
        <taxon>Eukaryota</taxon>
        <taxon>Metazoa</taxon>
        <taxon>Ecdysozoa</taxon>
        <taxon>Arthropoda</taxon>
        <taxon>Hexapoda</taxon>
        <taxon>Insecta</taxon>
        <taxon>Pterygota</taxon>
        <taxon>Neoptera</taxon>
        <taxon>Endopterygota</taxon>
        <taxon>Lepidoptera</taxon>
        <taxon>Glossata</taxon>
        <taxon>Ditrysia</taxon>
        <taxon>Tineoidea</taxon>
        <taxon>Psychidae</taxon>
        <taxon>Oiketicinae</taxon>
        <taxon>Eumeta</taxon>
    </lineage>
</organism>
<comment type="caution">
    <text evidence="1">The sequence shown here is derived from an EMBL/GenBank/DDBJ whole genome shotgun (WGS) entry which is preliminary data.</text>
</comment>
<dbReference type="EMBL" id="BGZK01002032">
    <property type="protein sequence ID" value="GBP89812.1"/>
    <property type="molecule type" value="Genomic_DNA"/>
</dbReference>
<evidence type="ECO:0000313" key="1">
    <source>
        <dbReference type="EMBL" id="GBP89812.1"/>
    </source>
</evidence>
<dbReference type="AlphaFoldDB" id="A0A4C1ZR16"/>
<reference evidence="1 2" key="1">
    <citation type="journal article" date="2019" name="Commun. Biol.">
        <title>The bagworm genome reveals a unique fibroin gene that provides high tensile strength.</title>
        <authorList>
            <person name="Kono N."/>
            <person name="Nakamura H."/>
            <person name="Ohtoshi R."/>
            <person name="Tomita M."/>
            <person name="Numata K."/>
            <person name="Arakawa K."/>
        </authorList>
    </citation>
    <scope>NUCLEOTIDE SEQUENCE [LARGE SCALE GENOMIC DNA]</scope>
</reference>
<sequence>MVLQALHDDFFSSPLYGTCLDSKTSTKLKMLVHESIDSQLERIYTMLDFLSPPQTEGDKQLVKILTAELSRITMQFRLK</sequence>
<proteinExistence type="predicted"/>
<keyword evidence="2" id="KW-1185">Reference proteome</keyword>
<dbReference type="Proteomes" id="UP000299102">
    <property type="component" value="Unassembled WGS sequence"/>
</dbReference>
<evidence type="ECO:0000313" key="2">
    <source>
        <dbReference type="Proteomes" id="UP000299102"/>
    </source>
</evidence>
<gene>
    <name evidence="1" type="ORF">EVAR_66702_1</name>
</gene>
<name>A0A4C1ZR16_EUMVA</name>